<evidence type="ECO:0000256" key="1">
    <source>
        <dbReference type="SAM" id="Phobius"/>
    </source>
</evidence>
<proteinExistence type="predicted"/>
<name>A0A7J7J524_BUGNE</name>
<keyword evidence="1" id="KW-1133">Transmembrane helix</keyword>
<dbReference type="Proteomes" id="UP000593567">
    <property type="component" value="Unassembled WGS sequence"/>
</dbReference>
<accession>A0A7J7J524</accession>
<reference evidence="2" key="1">
    <citation type="submission" date="2020-06" db="EMBL/GenBank/DDBJ databases">
        <title>Draft genome of Bugula neritina, a colonial animal packing powerful symbionts and potential medicines.</title>
        <authorList>
            <person name="Rayko M."/>
        </authorList>
    </citation>
    <scope>NUCLEOTIDE SEQUENCE [LARGE SCALE GENOMIC DNA]</scope>
    <source>
        <strain evidence="2">Kwan_BN1</strain>
    </source>
</reference>
<comment type="caution">
    <text evidence="2">The sequence shown here is derived from an EMBL/GenBank/DDBJ whole genome shotgun (WGS) entry which is preliminary data.</text>
</comment>
<organism evidence="2 3">
    <name type="scientific">Bugula neritina</name>
    <name type="common">Brown bryozoan</name>
    <name type="synonym">Sertularia neritina</name>
    <dbReference type="NCBI Taxonomy" id="10212"/>
    <lineage>
        <taxon>Eukaryota</taxon>
        <taxon>Metazoa</taxon>
        <taxon>Spiralia</taxon>
        <taxon>Lophotrochozoa</taxon>
        <taxon>Bryozoa</taxon>
        <taxon>Gymnolaemata</taxon>
        <taxon>Cheilostomatida</taxon>
        <taxon>Flustrina</taxon>
        <taxon>Buguloidea</taxon>
        <taxon>Bugulidae</taxon>
        <taxon>Bugula</taxon>
    </lineage>
</organism>
<keyword evidence="3" id="KW-1185">Reference proteome</keyword>
<sequence>MQAVKKHATLPAIMALTTMAAISFFLDGAIAPRPPSIMPILPRLAKPHKAYTAIVSPRACQHDSIDIL</sequence>
<evidence type="ECO:0000313" key="2">
    <source>
        <dbReference type="EMBL" id="KAF6020771.1"/>
    </source>
</evidence>
<protein>
    <submittedName>
        <fullName evidence="2">Uncharacterized protein</fullName>
    </submittedName>
</protein>
<dbReference type="AlphaFoldDB" id="A0A7J7J524"/>
<keyword evidence="1" id="KW-0472">Membrane</keyword>
<dbReference type="EMBL" id="VXIV02003146">
    <property type="protein sequence ID" value="KAF6020771.1"/>
    <property type="molecule type" value="Genomic_DNA"/>
</dbReference>
<feature type="transmembrane region" description="Helical" evidence="1">
    <location>
        <begin position="12"/>
        <end position="31"/>
    </location>
</feature>
<keyword evidence="1" id="KW-0812">Transmembrane</keyword>
<gene>
    <name evidence="2" type="ORF">EB796_020927</name>
</gene>
<evidence type="ECO:0000313" key="3">
    <source>
        <dbReference type="Proteomes" id="UP000593567"/>
    </source>
</evidence>